<name>A0A0F9HM37_9ZZZZ</name>
<sequence length="358" mass="40945">MNLEQLFSEKSVFSNAPYPLKPIQVPLFYVTDLSPHRVSSAKIERILKEISNRGLCGQAQVADYLRSKLRCNCRPNTIRTNSTAILLFLAFLKKSGHQRLSTMSREQISAFVEHEQDRGLAPISIDGRLKALYTFLNYLVEHDIIAPDVLKHKLRIKVPDALPRAIDPEDVKQLLCVLKKPRDQAMMLTLLRTGMRIGELLSTEVTDLNLKEQNLQIVEAEKNRVGRVVYLSSDAAEALKKWLSLRDRQCKFLFCGRYGRPLGYEAARGMFKVCLNKAGLAHKGYTLHCLRHTFASELLNAGMPLQCLQELLGHKSIEMTRRYARLTDNTRRQAYYEAMAIIEKGEINGHYRLDYQLP</sequence>
<evidence type="ECO:0000313" key="6">
    <source>
        <dbReference type="EMBL" id="KKL76227.1"/>
    </source>
</evidence>
<evidence type="ECO:0008006" key="7">
    <source>
        <dbReference type="Google" id="ProtNLM"/>
    </source>
</evidence>
<dbReference type="PANTHER" id="PTHR30349:SF41">
    <property type="entry name" value="INTEGRASE_RECOMBINASE PROTEIN MJ0367-RELATED"/>
    <property type="match status" value="1"/>
</dbReference>
<dbReference type="Gene3D" id="1.10.150.130">
    <property type="match status" value="1"/>
</dbReference>
<dbReference type="Pfam" id="PF02899">
    <property type="entry name" value="Phage_int_SAM_1"/>
    <property type="match status" value="1"/>
</dbReference>
<keyword evidence="3" id="KW-0233">DNA recombination</keyword>
<dbReference type="PANTHER" id="PTHR30349">
    <property type="entry name" value="PHAGE INTEGRASE-RELATED"/>
    <property type="match status" value="1"/>
</dbReference>
<dbReference type="InterPro" id="IPR050090">
    <property type="entry name" value="Tyrosine_recombinase_XerCD"/>
</dbReference>
<dbReference type="AlphaFoldDB" id="A0A0F9HM37"/>
<dbReference type="Pfam" id="PF00589">
    <property type="entry name" value="Phage_integrase"/>
    <property type="match status" value="1"/>
</dbReference>
<dbReference type="SUPFAM" id="SSF56349">
    <property type="entry name" value="DNA breaking-rejoining enzymes"/>
    <property type="match status" value="1"/>
</dbReference>
<dbReference type="InterPro" id="IPR044068">
    <property type="entry name" value="CB"/>
</dbReference>
<dbReference type="CDD" id="cd00397">
    <property type="entry name" value="DNA_BRE_C"/>
    <property type="match status" value="1"/>
</dbReference>
<dbReference type="InterPro" id="IPR002104">
    <property type="entry name" value="Integrase_catalytic"/>
</dbReference>
<protein>
    <recommendedName>
        <fullName evidence="7">Tyr recombinase domain-containing protein</fullName>
    </recommendedName>
</protein>
<organism evidence="6">
    <name type="scientific">marine sediment metagenome</name>
    <dbReference type="NCBI Taxonomy" id="412755"/>
    <lineage>
        <taxon>unclassified sequences</taxon>
        <taxon>metagenomes</taxon>
        <taxon>ecological metagenomes</taxon>
    </lineage>
</organism>
<evidence type="ECO:0000256" key="3">
    <source>
        <dbReference type="ARBA" id="ARBA00023172"/>
    </source>
</evidence>
<evidence type="ECO:0000259" key="4">
    <source>
        <dbReference type="PROSITE" id="PS51898"/>
    </source>
</evidence>
<dbReference type="InterPro" id="IPR011010">
    <property type="entry name" value="DNA_brk_join_enz"/>
</dbReference>
<dbReference type="InterPro" id="IPR013762">
    <property type="entry name" value="Integrase-like_cat_sf"/>
</dbReference>
<dbReference type="InterPro" id="IPR004107">
    <property type="entry name" value="Integrase_SAM-like_N"/>
</dbReference>
<evidence type="ECO:0000256" key="1">
    <source>
        <dbReference type="ARBA" id="ARBA00022908"/>
    </source>
</evidence>
<dbReference type="Gene3D" id="1.10.443.10">
    <property type="entry name" value="Intergrase catalytic core"/>
    <property type="match status" value="1"/>
</dbReference>
<dbReference type="EMBL" id="LAZR01024116">
    <property type="protein sequence ID" value="KKL76227.1"/>
    <property type="molecule type" value="Genomic_DNA"/>
</dbReference>
<proteinExistence type="predicted"/>
<feature type="domain" description="Core-binding (CB)" evidence="5">
    <location>
        <begin position="55"/>
        <end position="140"/>
    </location>
</feature>
<dbReference type="PROSITE" id="PS51898">
    <property type="entry name" value="TYR_RECOMBINASE"/>
    <property type="match status" value="1"/>
</dbReference>
<dbReference type="InterPro" id="IPR010998">
    <property type="entry name" value="Integrase_recombinase_N"/>
</dbReference>
<dbReference type="GO" id="GO:0006310">
    <property type="term" value="P:DNA recombination"/>
    <property type="evidence" value="ECO:0007669"/>
    <property type="project" value="UniProtKB-KW"/>
</dbReference>
<comment type="caution">
    <text evidence="6">The sequence shown here is derived from an EMBL/GenBank/DDBJ whole genome shotgun (WGS) entry which is preliminary data.</text>
</comment>
<keyword evidence="1" id="KW-0229">DNA integration</keyword>
<evidence type="ECO:0000256" key="2">
    <source>
        <dbReference type="ARBA" id="ARBA00023125"/>
    </source>
</evidence>
<evidence type="ECO:0000259" key="5">
    <source>
        <dbReference type="PROSITE" id="PS51900"/>
    </source>
</evidence>
<dbReference type="GO" id="GO:0015074">
    <property type="term" value="P:DNA integration"/>
    <property type="evidence" value="ECO:0007669"/>
    <property type="project" value="UniProtKB-KW"/>
</dbReference>
<feature type="domain" description="Tyr recombinase" evidence="4">
    <location>
        <begin position="161"/>
        <end position="336"/>
    </location>
</feature>
<gene>
    <name evidence="6" type="ORF">LCGC14_2046990</name>
</gene>
<dbReference type="GO" id="GO:0003677">
    <property type="term" value="F:DNA binding"/>
    <property type="evidence" value="ECO:0007669"/>
    <property type="project" value="UniProtKB-KW"/>
</dbReference>
<dbReference type="PROSITE" id="PS51900">
    <property type="entry name" value="CB"/>
    <property type="match status" value="1"/>
</dbReference>
<keyword evidence="2" id="KW-0238">DNA-binding</keyword>
<accession>A0A0F9HM37</accession>
<reference evidence="6" key="1">
    <citation type="journal article" date="2015" name="Nature">
        <title>Complex archaea that bridge the gap between prokaryotes and eukaryotes.</title>
        <authorList>
            <person name="Spang A."/>
            <person name="Saw J.H."/>
            <person name="Jorgensen S.L."/>
            <person name="Zaremba-Niedzwiedzka K."/>
            <person name="Martijn J."/>
            <person name="Lind A.E."/>
            <person name="van Eijk R."/>
            <person name="Schleper C."/>
            <person name="Guy L."/>
            <person name="Ettema T.J."/>
        </authorList>
    </citation>
    <scope>NUCLEOTIDE SEQUENCE</scope>
</reference>